<feature type="transmembrane region" description="Helical" evidence="7">
    <location>
        <begin position="526"/>
        <end position="545"/>
    </location>
</feature>
<dbReference type="PANTHER" id="PTHR31064">
    <property type="entry name" value="POTASSIUM TRANSPORT PROTEIN DDB_G0292412-RELATED"/>
    <property type="match status" value="1"/>
</dbReference>
<keyword evidence="2" id="KW-0813">Transport</keyword>
<evidence type="ECO:0000256" key="3">
    <source>
        <dbReference type="ARBA" id="ARBA00022692"/>
    </source>
</evidence>
<evidence type="ECO:0000313" key="9">
    <source>
        <dbReference type="Proteomes" id="UP001431209"/>
    </source>
</evidence>
<keyword evidence="5" id="KW-0406">Ion transport</keyword>
<gene>
    <name evidence="8" type="ORF">AKO1_010451</name>
</gene>
<reference evidence="8 9" key="1">
    <citation type="submission" date="2024-03" db="EMBL/GenBank/DDBJ databases">
        <title>The Acrasis kona genome and developmental transcriptomes reveal deep origins of eukaryotic multicellular pathways.</title>
        <authorList>
            <person name="Sheikh S."/>
            <person name="Fu C.-J."/>
            <person name="Brown M.W."/>
            <person name="Baldauf S.L."/>
        </authorList>
    </citation>
    <scope>NUCLEOTIDE SEQUENCE [LARGE SCALE GENOMIC DNA]</scope>
    <source>
        <strain evidence="8 9">ATCC MYA-3509</strain>
    </source>
</reference>
<dbReference type="Pfam" id="PF02386">
    <property type="entry name" value="TrkH"/>
    <property type="match status" value="2"/>
</dbReference>
<proteinExistence type="predicted"/>
<dbReference type="GO" id="GO:0030001">
    <property type="term" value="P:metal ion transport"/>
    <property type="evidence" value="ECO:0007669"/>
    <property type="project" value="UniProtKB-ARBA"/>
</dbReference>
<sequence length="573" mass="65609">MQHVQTTGVDVTTDTNVNNDSYEIRKAMDVNRSELASIPNRTLKERFHIFVHYFKWKDRFCIFGASYDHISFLDSLFLSSSSVCITGLYTVPFQYINITSQVFILLLTIVGGLPITTLPLQICKMVKHYKSWKVRKRNKGNPETASETYNCLDEIAFKSMLLILVVVVMTTFFTIISFLIAVGIYLQANYNNKSQLNGLSPWWFSLFLSIAGYNNVGYSFYSGPFTIDVYMNIAIILIVSIGNCYFPFIIWAEIKLIRRFCLLIPKLRKEFVDVCDFALANHHHLSIHLFPALQTRLFVFVNAFILVVGTCVTLGLEFNNQVLSKYNGGQRFMIMLFQAVNTRSSGFGTVDYTKFSDATLIVYIIMMIIKPQSWCNLEEGVYNIQNINDKEDSKITRKLLSMIPRFPSSQRFSETDLPIFKPPPGSNSTFNNTSESIKRNNLKSHWRKTISAFRLFSRKVILNTIHLLSKNYVWIILIVFIITASENYLLVSDPIYFNGTRIVFEVISAYGNVGLTMGYPNKDPSLSGYFGTLSKLCIIATMIYGRHRGFYGSMKDQEKILKDGLQNNDINKI</sequence>
<dbReference type="Proteomes" id="UP001431209">
    <property type="component" value="Unassembled WGS sequence"/>
</dbReference>
<comment type="subcellular location">
    <subcellularLocation>
        <location evidence="1">Membrane</location>
        <topology evidence="1">Multi-pass membrane protein</topology>
    </subcellularLocation>
</comment>
<evidence type="ECO:0000256" key="6">
    <source>
        <dbReference type="ARBA" id="ARBA00023136"/>
    </source>
</evidence>
<evidence type="ECO:0000256" key="7">
    <source>
        <dbReference type="SAM" id="Phobius"/>
    </source>
</evidence>
<feature type="transmembrane region" description="Helical" evidence="7">
    <location>
        <begin position="297"/>
        <end position="316"/>
    </location>
</feature>
<comment type="caution">
    <text evidence="8">The sequence shown here is derived from an EMBL/GenBank/DDBJ whole genome shotgun (WGS) entry which is preliminary data.</text>
</comment>
<dbReference type="InterPro" id="IPR051143">
    <property type="entry name" value="TrkH_K-transport"/>
</dbReference>
<feature type="transmembrane region" description="Helical" evidence="7">
    <location>
        <begin position="76"/>
        <end position="96"/>
    </location>
</feature>
<name>A0AAW2ZLC7_9EUKA</name>
<evidence type="ECO:0000256" key="4">
    <source>
        <dbReference type="ARBA" id="ARBA00022989"/>
    </source>
</evidence>
<feature type="transmembrane region" description="Helical" evidence="7">
    <location>
        <begin position="233"/>
        <end position="252"/>
    </location>
</feature>
<accession>A0AAW2ZLC7</accession>
<feature type="transmembrane region" description="Helical" evidence="7">
    <location>
        <begin position="102"/>
        <end position="123"/>
    </location>
</feature>
<evidence type="ECO:0000313" key="8">
    <source>
        <dbReference type="EMBL" id="KAL0489516.1"/>
    </source>
</evidence>
<dbReference type="PANTHER" id="PTHR31064:SF30">
    <property type="entry name" value="HIGH-AFFINITY POTASSIUM TRANSPORT PROTEIN-RELATED"/>
    <property type="match status" value="1"/>
</dbReference>
<keyword evidence="9" id="KW-1185">Reference proteome</keyword>
<keyword evidence="4 7" id="KW-1133">Transmembrane helix</keyword>
<dbReference type="GO" id="GO:0005886">
    <property type="term" value="C:plasma membrane"/>
    <property type="evidence" value="ECO:0007669"/>
    <property type="project" value="TreeGrafter"/>
</dbReference>
<keyword evidence="3 7" id="KW-0812">Transmembrane</keyword>
<dbReference type="InterPro" id="IPR003445">
    <property type="entry name" value="Cat_transpt"/>
</dbReference>
<evidence type="ECO:0000256" key="1">
    <source>
        <dbReference type="ARBA" id="ARBA00004141"/>
    </source>
</evidence>
<dbReference type="AlphaFoldDB" id="A0AAW2ZLC7"/>
<evidence type="ECO:0000256" key="2">
    <source>
        <dbReference type="ARBA" id="ARBA00022448"/>
    </source>
</evidence>
<feature type="transmembrane region" description="Helical" evidence="7">
    <location>
        <begin position="161"/>
        <end position="186"/>
    </location>
</feature>
<dbReference type="EMBL" id="JAOPGA020001562">
    <property type="protein sequence ID" value="KAL0489516.1"/>
    <property type="molecule type" value="Genomic_DNA"/>
</dbReference>
<evidence type="ECO:0000256" key="5">
    <source>
        <dbReference type="ARBA" id="ARBA00023065"/>
    </source>
</evidence>
<protein>
    <submittedName>
        <fullName evidence="8">Low-affinity potassium transport protein</fullName>
    </submittedName>
</protein>
<dbReference type="GO" id="GO:0008324">
    <property type="term" value="F:monoatomic cation transmembrane transporter activity"/>
    <property type="evidence" value="ECO:0007669"/>
    <property type="project" value="InterPro"/>
</dbReference>
<organism evidence="8 9">
    <name type="scientific">Acrasis kona</name>
    <dbReference type="NCBI Taxonomy" id="1008807"/>
    <lineage>
        <taxon>Eukaryota</taxon>
        <taxon>Discoba</taxon>
        <taxon>Heterolobosea</taxon>
        <taxon>Tetramitia</taxon>
        <taxon>Eutetramitia</taxon>
        <taxon>Acrasidae</taxon>
        <taxon>Acrasis</taxon>
    </lineage>
</organism>
<keyword evidence="6 7" id="KW-0472">Membrane</keyword>
<feature type="transmembrane region" description="Helical" evidence="7">
    <location>
        <begin position="202"/>
        <end position="221"/>
    </location>
</feature>